<accession>A0A2N8TK76</accession>
<gene>
    <name evidence="2" type="ORF">C1J00_25755</name>
</gene>
<reference evidence="2 3" key="1">
    <citation type="submission" date="2018-01" db="EMBL/GenBank/DDBJ databases">
        <title>Draft genome sequence of Streptomyces sp. 13K301.</title>
        <authorList>
            <person name="Sahin N."/>
            <person name="Saygin H."/>
            <person name="Ay H."/>
        </authorList>
    </citation>
    <scope>NUCLEOTIDE SEQUENCE [LARGE SCALE GENOMIC DNA]</scope>
    <source>
        <strain evidence="2 3">13K301</strain>
    </source>
</reference>
<comment type="caution">
    <text evidence="2">The sequence shown here is derived from an EMBL/GenBank/DDBJ whole genome shotgun (WGS) entry which is preliminary data.</text>
</comment>
<evidence type="ECO:0000313" key="3">
    <source>
        <dbReference type="Proteomes" id="UP000235943"/>
    </source>
</evidence>
<feature type="region of interest" description="Disordered" evidence="1">
    <location>
        <begin position="126"/>
        <end position="149"/>
    </location>
</feature>
<evidence type="ECO:0000313" key="2">
    <source>
        <dbReference type="EMBL" id="PNG19434.1"/>
    </source>
</evidence>
<dbReference type="Proteomes" id="UP000235943">
    <property type="component" value="Unassembled WGS sequence"/>
</dbReference>
<dbReference type="OrthoDB" id="4262633at2"/>
<protein>
    <submittedName>
        <fullName evidence="2">Uncharacterized protein</fullName>
    </submittedName>
</protein>
<proteinExistence type="predicted"/>
<name>A0A2N8TK76_9ACTN</name>
<organism evidence="2 3">
    <name type="scientific">Streptomyces cahuitamycinicus</name>
    <dbReference type="NCBI Taxonomy" id="2070367"/>
    <lineage>
        <taxon>Bacteria</taxon>
        <taxon>Bacillati</taxon>
        <taxon>Actinomycetota</taxon>
        <taxon>Actinomycetes</taxon>
        <taxon>Kitasatosporales</taxon>
        <taxon>Streptomycetaceae</taxon>
        <taxon>Streptomyces</taxon>
    </lineage>
</organism>
<sequence length="149" mass="16304">MPRVTRSHTIRRHLVDGGLVDLRLTEQEEKAGPDGQDADGFSLRQQRDTGGTLVVVVGAYGPNWLRTLAELSGRLEQRHIKCTVIAEGPGVADHEVMVRWATSAELQARAVDQAARQAPLKAALRQGEAQQRAAEERQALEDAGQFGLF</sequence>
<dbReference type="AlphaFoldDB" id="A0A2N8TK76"/>
<keyword evidence="3" id="KW-1185">Reference proteome</keyword>
<evidence type="ECO:0000256" key="1">
    <source>
        <dbReference type="SAM" id="MobiDB-lite"/>
    </source>
</evidence>
<dbReference type="EMBL" id="POUC01000218">
    <property type="protein sequence ID" value="PNG19434.1"/>
    <property type="molecule type" value="Genomic_DNA"/>
</dbReference>